<dbReference type="AlphaFoldDB" id="A0A0K2TNI0"/>
<reference evidence="1" key="1">
    <citation type="submission" date="2014-05" db="EMBL/GenBank/DDBJ databases">
        <authorList>
            <person name="Chronopoulou M."/>
        </authorList>
    </citation>
    <scope>NUCLEOTIDE SEQUENCE</scope>
    <source>
        <tissue evidence="1">Whole organism</tissue>
    </source>
</reference>
<feature type="non-terminal residue" evidence="1">
    <location>
        <position position="45"/>
    </location>
</feature>
<organism evidence="1">
    <name type="scientific">Lepeophtheirus salmonis</name>
    <name type="common">Salmon louse</name>
    <name type="synonym">Caligus salmonis</name>
    <dbReference type="NCBI Taxonomy" id="72036"/>
    <lineage>
        <taxon>Eukaryota</taxon>
        <taxon>Metazoa</taxon>
        <taxon>Ecdysozoa</taxon>
        <taxon>Arthropoda</taxon>
        <taxon>Crustacea</taxon>
        <taxon>Multicrustacea</taxon>
        <taxon>Hexanauplia</taxon>
        <taxon>Copepoda</taxon>
        <taxon>Siphonostomatoida</taxon>
        <taxon>Caligidae</taxon>
        <taxon>Lepeophtheirus</taxon>
    </lineage>
</organism>
<name>A0A0K2TNI0_LEPSM</name>
<sequence>MVPAMDVFLYHGVLVLAGSDFEVCGVWMRDTTGLSLDIHPKGVVR</sequence>
<dbReference type="EMBL" id="HACA01010257">
    <property type="protein sequence ID" value="CDW27618.1"/>
    <property type="molecule type" value="Transcribed_RNA"/>
</dbReference>
<proteinExistence type="predicted"/>
<evidence type="ECO:0000313" key="1">
    <source>
        <dbReference type="EMBL" id="CDW27618.1"/>
    </source>
</evidence>
<protein>
    <submittedName>
        <fullName evidence="1">Uncharacterized protein</fullName>
    </submittedName>
</protein>
<accession>A0A0K2TNI0</accession>